<dbReference type="AlphaFoldDB" id="A0A452ZEB2"/>
<reference evidence="2" key="5">
    <citation type="journal article" date="2021" name="G3 (Bethesda)">
        <title>Aegilops tauschii genome assembly Aet v5.0 features greater sequence contiguity and improved annotation.</title>
        <authorList>
            <person name="Wang L."/>
            <person name="Zhu T."/>
            <person name="Rodriguez J.C."/>
            <person name="Deal K.R."/>
            <person name="Dubcovsky J."/>
            <person name="McGuire P.E."/>
            <person name="Lux T."/>
            <person name="Spannagl M."/>
            <person name="Mayer K.F.X."/>
            <person name="Baldrich P."/>
            <person name="Meyers B.C."/>
            <person name="Huo N."/>
            <person name="Gu Y.Q."/>
            <person name="Zhou H."/>
            <person name="Devos K.M."/>
            <person name="Bennetzen J.L."/>
            <person name="Unver T."/>
            <person name="Budak H."/>
            <person name="Gulick P.J."/>
            <person name="Galiba G."/>
            <person name="Kalapos B."/>
            <person name="Nelson D.R."/>
            <person name="Li P."/>
            <person name="You F.M."/>
            <person name="Luo M.C."/>
            <person name="Dvorak J."/>
        </authorList>
    </citation>
    <scope>NUCLEOTIDE SEQUENCE [LARGE SCALE GENOMIC DNA]</scope>
    <source>
        <strain evidence="2">cv. AL8/78</strain>
    </source>
</reference>
<dbReference type="EnsemblPlants" id="AET1Gv20730900.7">
    <property type="protein sequence ID" value="AET1Gv20730900.7"/>
    <property type="gene ID" value="AET1Gv20730900"/>
</dbReference>
<dbReference type="Proteomes" id="UP000015105">
    <property type="component" value="Chromosome 1D"/>
</dbReference>
<evidence type="ECO:0000313" key="3">
    <source>
        <dbReference type="Proteomes" id="UP000015105"/>
    </source>
</evidence>
<keyword evidence="3" id="KW-1185">Reference proteome</keyword>
<protein>
    <submittedName>
        <fullName evidence="2">Uncharacterized protein</fullName>
    </submittedName>
</protein>
<accession>A0A452ZEB2</accession>
<reference evidence="3" key="1">
    <citation type="journal article" date="2014" name="Science">
        <title>Ancient hybridizations among the ancestral genomes of bread wheat.</title>
        <authorList>
            <consortium name="International Wheat Genome Sequencing Consortium,"/>
            <person name="Marcussen T."/>
            <person name="Sandve S.R."/>
            <person name="Heier L."/>
            <person name="Spannagl M."/>
            <person name="Pfeifer M."/>
            <person name="Jakobsen K.S."/>
            <person name="Wulff B.B."/>
            <person name="Steuernagel B."/>
            <person name="Mayer K.F."/>
            <person name="Olsen O.A."/>
        </authorList>
    </citation>
    <scope>NUCLEOTIDE SEQUENCE [LARGE SCALE GENOMIC DNA]</scope>
    <source>
        <strain evidence="3">cv. AL8/78</strain>
    </source>
</reference>
<feature type="compositionally biased region" description="Pro residues" evidence="1">
    <location>
        <begin position="51"/>
        <end position="61"/>
    </location>
</feature>
<organism evidence="2 3">
    <name type="scientific">Aegilops tauschii subsp. strangulata</name>
    <name type="common">Goatgrass</name>
    <dbReference type="NCBI Taxonomy" id="200361"/>
    <lineage>
        <taxon>Eukaryota</taxon>
        <taxon>Viridiplantae</taxon>
        <taxon>Streptophyta</taxon>
        <taxon>Embryophyta</taxon>
        <taxon>Tracheophyta</taxon>
        <taxon>Spermatophyta</taxon>
        <taxon>Magnoliopsida</taxon>
        <taxon>Liliopsida</taxon>
        <taxon>Poales</taxon>
        <taxon>Poaceae</taxon>
        <taxon>BOP clade</taxon>
        <taxon>Pooideae</taxon>
        <taxon>Triticodae</taxon>
        <taxon>Triticeae</taxon>
        <taxon>Triticinae</taxon>
        <taxon>Aegilops</taxon>
    </lineage>
</organism>
<evidence type="ECO:0000256" key="1">
    <source>
        <dbReference type="SAM" id="MobiDB-lite"/>
    </source>
</evidence>
<reference evidence="2" key="3">
    <citation type="journal article" date="2017" name="Nature">
        <title>Genome sequence of the progenitor of the wheat D genome Aegilops tauschii.</title>
        <authorList>
            <person name="Luo M.C."/>
            <person name="Gu Y.Q."/>
            <person name="Puiu D."/>
            <person name="Wang H."/>
            <person name="Twardziok S.O."/>
            <person name="Deal K.R."/>
            <person name="Huo N."/>
            <person name="Zhu T."/>
            <person name="Wang L."/>
            <person name="Wang Y."/>
            <person name="McGuire P.E."/>
            <person name="Liu S."/>
            <person name="Long H."/>
            <person name="Ramasamy R.K."/>
            <person name="Rodriguez J.C."/>
            <person name="Van S.L."/>
            <person name="Yuan L."/>
            <person name="Wang Z."/>
            <person name="Xia Z."/>
            <person name="Xiao L."/>
            <person name="Anderson O.D."/>
            <person name="Ouyang S."/>
            <person name="Liang Y."/>
            <person name="Zimin A.V."/>
            <person name="Pertea G."/>
            <person name="Qi P."/>
            <person name="Bennetzen J.L."/>
            <person name="Dai X."/>
            <person name="Dawson M.W."/>
            <person name="Muller H.G."/>
            <person name="Kugler K."/>
            <person name="Rivarola-Duarte L."/>
            <person name="Spannagl M."/>
            <person name="Mayer K.F.X."/>
            <person name="Lu F.H."/>
            <person name="Bevan M.W."/>
            <person name="Leroy P."/>
            <person name="Li P."/>
            <person name="You F.M."/>
            <person name="Sun Q."/>
            <person name="Liu Z."/>
            <person name="Lyons E."/>
            <person name="Wicker T."/>
            <person name="Salzberg S.L."/>
            <person name="Devos K.M."/>
            <person name="Dvorak J."/>
        </authorList>
    </citation>
    <scope>NUCLEOTIDE SEQUENCE [LARGE SCALE GENOMIC DNA]</scope>
    <source>
        <strain evidence="2">cv. AL8/78</strain>
    </source>
</reference>
<feature type="region of interest" description="Disordered" evidence="1">
    <location>
        <begin position="39"/>
        <end position="75"/>
    </location>
</feature>
<reference evidence="2" key="4">
    <citation type="submission" date="2019-03" db="UniProtKB">
        <authorList>
            <consortium name="EnsemblPlants"/>
        </authorList>
    </citation>
    <scope>IDENTIFICATION</scope>
</reference>
<sequence length="90" mass="9643">MIQNPLAKTFTVCICAVGMIRTARSNGRGKSRMIHVARGGRRRAGHVPRHPICPSPLPPAKRPVAASESAELSTRARSLEPAGFALGYLL</sequence>
<feature type="compositionally biased region" description="Basic residues" evidence="1">
    <location>
        <begin position="39"/>
        <end position="49"/>
    </location>
</feature>
<proteinExistence type="predicted"/>
<reference evidence="3" key="2">
    <citation type="journal article" date="2017" name="Nat. Plants">
        <title>The Aegilops tauschii genome reveals multiple impacts of transposons.</title>
        <authorList>
            <person name="Zhao G."/>
            <person name="Zou C."/>
            <person name="Li K."/>
            <person name="Wang K."/>
            <person name="Li T."/>
            <person name="Gao L."/>
            <person name="Zhang X."/>
            <person name="Wang H."/>
            <person name="Yang Z."/>
            <person name="Liu X."/>
            <person name="Jiang W."/>
            <person name="Mao L."/>
            <person name="Kong X."/>
            <person name="Jiao Y."/>
            <person name="Jia J."/>
        </authorList>
    </citation>
    <scope>NUCLEOTIDE SEQUENCE [LARGE SCALE GENOMIC DNA]</scope>
    <source>
        <strain evidence="3">cv. AL8/78</strain>
    </source>
</reference>
<name>A0A452ZEB2_AEGTS</name>
<dbReference type="Gramene" id="AET1Gv20730900.7">
    <property type="protein sequence ID" value="AET1Gv20730900.7"/>
    <property type="gene ID" value="AET1Gv20730900"/>
</dbReference>
<evidence type="ECO:0000313" key="2">
    <source>
        <dbReference type="EnsemblPlants" id="AET1Gv20730900.7"/>
    </source>
</evidence>